<reference evidence="4" key="2">
    <citation type="submission" date="2015-01" db="EMBL/GenBank/DDBJ databases">
        <title>Evolutionary Origins and Diversification of the Mycorrhizal Mutualists.</title>
        <authorList>
            <consortium name="DOE Joint Genome Institute"/>
            <consortium name="Mycorrhizal Genomics Consortium"/>
            <person name="Kohler A."/>
            <person name="Kuo A."/>
            <person name="Nagy L.G."/>
            <person name="Floudas D."/>
            <person name="Copeland A."/>
            <person name="Barry K.W."/>
            <person name="Cichocki N."/>
            <person name="Veneault-Fourrey C."/>
            <person name="LaButti K."/>
            <person name="Lindquist E.A."/>
            <person name="Lipzen A."/>
            <person name="Lundell T."/>
            <person name="Morin E."/>
            <person name="Murat C."/>
            <person name="Riley R."/>
            <person name="Ohm R."/>
            <person name="Sun H."/>
            <person name="Tunlid A."/>
            <person name="Henrissat B."/>
            <person name="Grigoriev I.V."/>
            <person name="Hibbett D.S."/>
            <person name="Martin F."/>
        </authorList>
    </citation>
    <scope>NUCLEOTIDE SEQUENCE [LARGE SCALE GENOMIC DNA]</scope>
    <source>
        <strain evidence="4">h7</strain>
    </source>
</reference>
<accession>A0A0C2Y4E2</accession>
<keyword evidence="4" id="KW-1185">Reference proteome</keyword>
<dbReference type="InterPro" id="IPR006600">
    <property type="entry name" value="HTH_CenpB_DNA-bd_dom"/>
</dbReference>
<organism evidence="3 4">
    <name type="scientific">Hebeloma cylindrosporum</name>
    <dbReference type="NCBI Taxonomy" id="76867"/>
    <lineage>
        <taxon>Eukaryota</taxon>
        <taxon>Fungi</taxon>
        <taxon>Dikarya</taxon>
        <taxon>Basidiomycota</taxon>
        <taxon>Agaricomycotina</taxon>
        <taxon>Agaricomycetes</taxon>
        <taxon>Agaricomycetidae</taxon>
        <taxon>Agaricales</taxon>
        <taxon>Agaricineae</taxon>
        <taxon>Hymenogastraceae</taxon>
        <taxon>Hebeloma</taxon>
    </lineage>
</organism>
<dbReference type="Proteomes" id="UP000053424">
    <property type="component" value="Unassembled WGS sequence"/>
</dbReference>
<feature type="domain" description="HTH CENPB-type" evidence="2">
    <location>
        <begin position="49"/>
        <end position="123"/>
    </location>
</feature>
<dbReference type="STRING" id="686832.A0A0C2Y4E2"/>
<reference evidence="3 4" key="1">
    <citation type="submission" date="2014-04" db="EMBL/GenBank/DDBJ databases">
        <authorList>
            <consortium name="DOE Joint Genome Institute"/>
            <person name="Kuo A."/>
            <person name="Gay G."/>
            <person name="Dore J."/>
            <person name="Kohler A."/>
            <person name="Nagy L.G."/>
            <person name="Floudas D."/>
            <person name="Copeland A."/>
            <person name="Barry K.W."/>
            <person name="Cichocki N."/>
            <person name="Veneault-Fourrey C."/>
            <person name="LaButti K."/>
            <person name="Lindquist E.A."/>
            <person name="Lipzen A."/>
            <person name="Lundell T."/>
            <person name="Morin E."/>
            <person name="Murat C."/>
            <person name="Sun H."/>
            <person name="Tunlid A."/>
            <person name="Henrissat B."/>
            <person name="Grigoriev I.V."/>
            <person name="Hibbett D.S."/>
            <person name="Martin F."/>
            <person name="Nordberg H.P."/>
            <person name="Cantor M.N."/>
            <person name="Hua S.X."/>
        </authorList>
    </citation>
    <scope>NUCLEOTIDE SEQUENCE [LARGE SCALE GENOMIC DNA]</scope>
    <source>
        <strain evidence="4">h7</strain>
    </source>
</reference>
<dbReference type="AlphaFoldDB" id="A0A0C2Y4E2"/>
<keyword evidence="1" id="KW-0238">DNA-binding</keyword>
<evidence type="ECO:0000259" key="2">
    <source>
        <dbReference type="PROSITE" id="PS51253"/>
    </source>
</evidence>
<dbReference type="GO" id="GO:0003677">
    <property type="term" value="F:DNA binding"/>
    <property type="evidence" value="ECO:0007669"/>
    <property type="project" value="UniProtKB-KW"/>
</dbReference>
<proteinExistence type="predicted"/>
<sequence>MKKPKNSRRGLRTICAEIAALHFSETGNVVKLSHATLKRLVDGGLTRDEAHEARSWLMPSEVNVVIDFVVEMADRGFPLSHRRLKEHVDLICRARLGKEFPESGVGVNWTYRFSKKYAERIKISRSRPLEDKRGRAVNPHTNAEYWKILRETLEKYSILPENIYGTDEIGIQTQGGGEREYVFGARRKAAPYQQRSGTWENITVIVTICADGTSTPPAVIFKGKAFQPSWAENNPLNASCVISFIHIN</sequence>
<protein>
    <recommendedName>
        <fullName evidence="2">HTH CENPB-type domain-containing protein</fullName>
    </recommendedName>
</protein>
<evidence type="ECO:0000313" key="3">
    <source>
        <dbReference type="EMBL" id="KIM35937.1"/>
    </source>
</evidence>
<dbReference type="PROSITE" id="PS51253">
    <property type="entry name" value="HTH_CENPB"/>
    <property type="match status" value="1"/>
</dbReference>
<dbReference type="EMBL" id="KN831812">
    <property type="protein sequence ID" value="KIM35937.1"/>
    <property type="molecule type" value="Genomic_DNA"/>
</dbReference>
<gene>
    <name evidence="3" type="ORF">M413DRAFT_78899</name>
</gene>
<dbReference type="HOGENOM" id="CLU_076148_0_0_1"/>
<dbReference type="OrthoDB" id="2917041at2759"/>
<evidence type="ECO:0000313" key="4">
    <source>
        <dbReference type="Proteomes" id="UP000053424"/>
    </source>
</evidence>
<name>A0A0C2Y4E2_HEBCY</name>
<evidence type="ECO:0000256" key="1">
    <source>
        <dbReference type="ARBA" id="ARBA00023125"/>
    </source>
</evidence>